<dbReference type="InterPro" id="IPR033880">
    <property type="entry name" value="SPFH_YdjI"/>
</dbReference>
<dbReference type="InterPro" id="IPR026870">
    <property type="entry name" value="Zinc_ribbon_dom"/>
</dbReference>
<reference evidence="4 5" key="1">
    <citation type="submission" date="2016-10" db="EMBL/GenBank/DDBJ databases">
        <authorList>
            <person name="de Groot N.N."/>
        </authorList>
    </citation>
    <scope>NUCLEOTIDE SEQUENCE [LARGE SCALE GENOMIC DNA]</scope>
    <source>
        <strain evidence="4 5">AR40</strain>
    </source>
</reference>
<feature type="domain" description="Zinc-ribbon" evidence="2">
    <location>
        <begin position="434"/>
        <end position="455"/>
    </location>
</feature>
<dbReference type="Pfam" id="PF13421">
    <property type="entry name" value="Band_7_1"/>
    <property type="match status" value="1"/>
</dbReference>
<keyword evidence="4" id="KW-0645">Protease</keyword>
<name>A0A1H9LM17_BUTFI</name>
<evidence type="ECO:0000259" key="3">
    <source>
        <dbReference type="Pfam" id="PF13421"/>
    </source>
</evidence>
<evidence type="ECO:0000313" key="5">
    <source>
        <dbReference type="Proteomes" id="UP000182584"/>
    </source>
</evidence>
<gene>
    <name evidence="4" type="ORF">SAMN04487884_102117</name>
</gene>
<dbReference type="Pfam" id="PF12773">
    <property type="entry name" value="DZR"/>
    <property type="match status" value="1"/>
</dbReference>
<dbReference type="AlphaFoldDB" id="A0A1H9LM17"/>
<proteinExistence type="predicted"/>
<dbReference type="Pfam" id="PF13240">
    <property type="entry name" value="Zn_Ribbon_1"/>
    <property type="match status" value="1"/>
</dbReference>
<dbReference type="OrthoDB" id="9788304at2"/>
<evidence type="ECO:0000259" key="2">
    <source>
        <dbReference type="Pfam" id="PF13240"/>
    </source>
</evidence>
<dbReference type="PANTHER" id="PTHR37826">
    <property type="entry name" value="FLOTILLIN BAND_7_5 DOMAIN PROTEIN"/>
    <property type="match status" value="1"/>
</dbReference>
<dbReference type="EMBL" id="FOGJ01000002">
    <property type="protein sequence ID" value="SER12476.1"/>
    <property type="molecule type" value="Genomic_DNA"/>
</dbReference>
<evidence type="ECO:0000259" key="1">
    <source>
        <dbReference type="Pfam" id="PF12773"/>
    </source>
</evidence>
<feature type="domain" description="SPFH" evidence="3">
    <location>
        <begin position="48"/>
        <end position="270"/>
    </location>
</feature>
<dbReference type="PANTHER" id="PTHR37826:SF2">
    <property type="entry name" value="ZINC-RIBBON DOMAIN-CONTAINING PROTEIN"/>
    <property type="match status" value="1"/>
</dbReference>
<dbReference type="Proteomes" id="UP000182584">
    <property type="component" value="Unassembled WGS sequence"/>
</dbReference>
<organism evidence="4 5">
    <name type="scientific">Butyrivibrio fibrisolvens</name>
    <dbReference type="NCBI Taxonomy" id="831"/>
    <lineage>
        <taxon>Bacteria</taxon>
        <taxon>Bacillati</taxon>
        <taxon>Bacillota</taxon>
        <taxon>Clostridia</taxon>
        <taxon>Lachnospirales</taxon>
        <taxon>Lachnospiraceae</taxon>
        <taxon>Butyrivibrio</taxon>
    </lineage>
</organism>
<evidence type="ECO:0000313" key="4">
    <source>
        <dbReference type="EMBL" id="SER12476.1"/>
    </source>
</evidence>
<dbReference type="CDD" id="cd03408">
    <property type="entry name" value="SPFH_like_u1"/>
    <property type="match status" value="1"/>
</dbReference>
<dbReference type="GO" id="GO:0008233">
    <property type="term" value="F:peptidase activity"/>
    <property type="evidence" value="ECO:0007669"/>
    <property type="project" value="UniProtKB-KW"/>
</dbReference>
<dbReference type="GO" id="GO:0006508">
    <property type="term" value="P:proteolysis"/>
    <property type="evidence" value="ECO:0007669"/>
    <property type="project" value="UniProtKB-KW"/>
</dbReference>
<accession>A0A1H9LM17</accession>
<sequence>MALFNNNNAKEKSGGGILGAFSTDVIKWEPASEQEASIVVHKHQYEDFPNGSYLIVAPSQMAFFVNNMNAGSSTDASLDGTAQVAVFEGPCKIKLDTGDSRFAPFRNMTHALTGGESAFHSTVYFINTTYMNELGWGTQQPVNVVDPEEEVNIHVRAQGMFGVHLEHEDTTVSAINANMFIRKVVGTQADYTRDELIRFMRAKILEYVPDLLANAIIRENIGILKISAYLRDFSEKIYKELVPHFDEFGLTLDNFSFHSINAPDEDLRLVNEMKIKRKQKQLEAQGNAAQMDIESEAIARKRQREGYTYQQEQAFGVMGAAASNEGTAGSVMGAGMGLGMGFGVGNVMNQGMNNIAQGSMGAVNMQAPSKAASEATIDCPKCGSANPSKAKFCLNCGEKMEKAPAGVCPSCGEPIVPGAKFCLNCGQKLGANTCPNCGKEIVPGSKFCLECGTPLT</sequence>
<protein>
    <submittedName>
        <fullName evidence="4">Membrane protease subunit, stomatin/prohibitin family, contains C-terminal Zn-ribbon domain</fullName>
    </submittedName>
</protein>
<feature type="domain" description="DZANK-type" evidence="1">
    <location>
        <begin position="379"/>
        <end position="426"/>
    </location>
</feature>
<dbReference type="InterPro" id="IPR025874">
    <property type="entry name" value="DZR"/>
</dbReference>
<keyword evidence="4" id="KW-0378">Hydrolase</keyword>
<dbReference type="RefSeq" id="WP_074754009.1">
    <property type="nucleotide sequence ID" value="NZ_FOGJ01000002.1"/>
</dbReference>